<keyword evidence="6" id="KW-1185">Reference proteome</keyword>
<dbReference type="PANTHER" id="PTHR33154">
    <property type="entry name" value="TRANSCRIPTIONAL REGULATOR, ARSR FAMILY"/>
    <property type="match status" value="1"/>
</dbReference>
<dbReference type="Proteomes" id="UP000051063">
    <property type="component" value="Unassembled WGS sequence"/>
</dbReference>
<accession>A0ABR5N0E6</accession>
<protein>
    <recommendedName>
        <fullName evidence="4">HTH arsR-type domain-containing protein</fullName>
    </recommendedName>
</protein>
<dbReference type="PROSITE" id="PS50987">
    <property type="entry name" value="HTH_ARSR_2"/>
    <property type="match status" value="1"/>
</dbReference>
<dbReference type="Gene3D" id="1.10.10.10">
    <property type="entry name" value="Winged helix-like DNA-binding domain superfamily/Winged helix DNA-binding domain"/>
    <property type="match status" value="1"/>
</dbReference>
<dbReference type="EMBL" id="LJJB01000013">
    <property type="protein sequence ID" value="KQL43965.1"/>
    <property type="molecule type" value="Genomic_DNA"/>
</dbReference>
<dbReference type="PRINTS" id="PR00778">
    <property type="entry name" value="HTHARSR"/>
</dbReference>
<evidence type="ECO:0000256" key="1">
    <source>
        <dbReference type="ARBA" id="ARBA00023015"/>
    </source>
</evidence>
<dbReference type="InterPro" id="IPR036388">
    <property type="entry name" value="WH-like_DNA-bd_sf"/>
</dbReference>
<keyword evidence="3" id="KW-0804">Transcription</keyword>
<dbReference type="InterPro" id="IPR011991">
    <property type="entry name" value="ArsR-like_HTH"/>
</dbReference>
<gene>
    <name evidence="5" type="ORF">AN963_21165</name>
</gene>
<name>A0ABR5N0E6_BRECH</name>
<dbReference type="RefSeq" id="WP_055746540.1">
    <property type="nucleotide sequence ID" value="NZ_LJJB01000013.1"/>
</dbReference>
<dbReference type="SUPFAM" id="SSF46785">
    <property type="entry name" value="Winged helix' DNA-binding domain"/>
    <property type="match status" value="1"/>
</dbReference>
<dbReference type="InterPro" id="IPR036390">
    <property type="entry name" value="WH_DNA-bd_sf"/>
</dbReference>
<keyword evidence="1" id="KW-0805">Transcription regulation</keyword>
<dbReference type="CDD" id="cd00090">
    <property type="entry name" value="HTH_ARSR"/>
    <property type="match status" value="1"/>
</dbReference>
<feature type="domain" description="HTH arsR-type" evidence="4">
    <location>
        <begin position="206"/>
        <end position="299"/>
    </location>
</feature>
<comment type="caution">
    <text evidence="5">The sequence shown here is derived from an EMBL/GenBank/DDBJ whole genome shotgun (WGS) entry which is preliminary data.</text>
</comment>
<dbReference type="InterPro" id="IPR051081">
    <property type="entry name" value="HTH_MetalResp_TranReg"/>
</dbReference>
<evidence type="ECO:0000256" key="3">
    <source>
        <dbReference type="ARBA" id="ARBA00023163"/>
    </source>
</evidence>
<dbReference type="SMART" id="SM00418">
    <property type="entry name" value="HTH_ARSR"/>
    <property type="match status" value="1"/>
</dbReference>
<evidence type="ECO:0000313" key="5">
    <source>
        <dbReference type="EMBL" id="KQL43965.1"/>
    </source>
</evidence>
<evidence type="ECO:0000313" key="6">
    <source>
        <dbReference type="Proteomes" id="UP000051063"/>
    </source>
</evidence>
<dbReference type="InterPro" id="IPR001845">
    <property type="entry name" value="HTH_ArsR_DNA-bd_dom"/>
</dbReference>
<evidence type="ECO:0000256" key="2">
    <source>
        <dbReference type="ARBA" id="ARBA00023125"/>
    </source>
</evidence>
<dbReference type="PANTHER" id="PTHR33154:SF33">
    <property type="entry name" value="TRANSCRIPTIONAL REPRESSOR SDPR"/>
    <property type="match status" value="1"/>
</dbReference>
<proteinExistence type="predicted"/>
<sequence length="299" mass="34036">MALTLEIDFAPAHELASSFYAFTHKSSHKVLELGASWVKSVKNRLPENFLKEIANDPEVCDLSLLVWACPGERTPEGFLTWLSGLSSGDLFDLFSRWSDQVPADLISKRDKLVWMLSEWNEQYFSQVDPAILTGLHQNAETMRSLIPLMTPIELMEKATNGFRLNPNDKLEKIILIPQYHFRPANTSSHYERLSFTKYPVDALPVGTDEPSPSLLRFTRGLSDENRLHILRFIAKTPQTFSDIVRFCGLSKGTVHYHLMLLRAAGLVRVSMTGNLVEYSVRREALKDLNSQLTHYLVEL</sequence>
<evidence type="ECO:0000259" key="4">
    <source>
        <dbReference type="PROSITE" id="PS50987"/>
    </source>
</evidence>
<organism evidence="5 6">
    <name type="scientific">Brevibacillus choshinensis</name>
    <dbReference type="NCBI Taxonomy" id="54911"/>
    <lineage>
        <taxon>Bacteria</taxon>
        <taxon>Bacillati</taxon>
        <taxon>Bacillota</taxon>
        <taxon>Bacilli</taxon>
        <taxon>Bacillales</taxon>
        <taxon>Paenibacillaceae</taxon>
        <taxon>Brevibacillus</taxon>
    </lineage>
</organism>
<keyword evidence="2" id="KW-0238">DNA-binding</keyword>
<reference evidence="5 6" key="1">
    <citation type="submission" date="2015-09" db="EMBL/GenBank/DDBJ databases">
        <title>Genome sequencing project for genomic taxonomy and phylogenomics of Bacillus-like bacteria.</title>
        <authorList>
            <person name="Liu B."/>
            <person name="Wang J."/>
            <person name="Zhu Y."/>
            <person name="Liu G."/>
            <person name="Chen Q."/>
            <person name="Chen Z."/>
            <person name="Lan J."/>
            <person name="Che J."/>
            <person name="Ge C."/>
            <person name="Shi H."/>
            <person name="Pan Z."/>
            <person name="Liu X."/>
        </authorList>
    </citation>
    <scope>NUCLEOTIDE SEQUENCE [LARGE SCALE GENOMIC DNA]</scope>
    <source>
        <strain evidence="5 6">DSM 8552</strain>
    </source>
</reference>
<dbReference type="Pfam" id="PF12840">
    <property type="entry name" value="HTH_20"/>
    <property type="match status" value="1"/>
</dbReference>